<dbReference type="Proteomes" id="UP000612362">
    <property type="component" value="Unassembled WGS sequence"/>
</dbReference>
<keyword evidence="1" id="KW-1133">Transmembrane helix</keyword>
<keyword evidence="1" id="KW-0812">Transmembrane</keyword>
<proteinExistence type="predicted"/>
<gene>
    <name evidence="2" type="ORF">KSX_22370</name>
</gene>
<name>A0A8J3I245_9CHLR</name>
<evidence type="ECO:0000313" key="3">
    <source>
        <dbReference type="Proteomes" id="UP000612362"/>
    </source>
</evidence>
<organism evidence="2 3">
    <name type="scientific">Ktedonospora formicarum</name>
    <dbReference type="NCBI Taxonomy" id="2778364"/>
    <lineage>
        <taxon>Bacteria</taxon>
        <taxon>Bacillati</taxon>
        <taxon>Chloroflexota</taxon>
        <taxon>Ktedonobacteria</taxon>
        <taxon>Ktedonobacterales</taxon>
        <taxon>Ktedonobacteraceae</taxon>
        <taxon>Ktedonospora</taxon>
    </lineage>
</organism>
<sequence length="276" mass="30989">MKQPASDMVIFHMGRAAYHRTRLLAISMAGIFFLGAIGCILGCIWMWSIYSHEFTLYLKWQDALVGLLGFIAFAMLKGDILIARFLYALHRGYRHGMFLVGKHSLEARDLSPLNLSSIFWMLNSEFWCFVAVLVGLVPAILVGWTLHITHPLLMVVATGAAILLSLAGVAVSVVAFSFILIGCVGAISFTKNLGAVQTYELSNRMMLRIDDFQLTIIYPGAQESLIELKLLDKEDRRVLLDLLHARWIDAQHVWNPRLGEEIEQALRESERSAVLV</sequence>
<comment type="caution">
    <text evidence="2">The sequence shown here is derived from an EMBL/GenBank/DDBJ whole genome shotgun (WGS) entry which is preliminary data.</text>
</comment>
<protein>
    <submittedName>
        <fullName evidence="2">Uncharacterized protein</fullName>
    </submittedName>
</protein>
<dbReference type="AlphaFoldDB" id="A0A8J3I245"/>
<dbReference type="EMBL" id="BNJF01000001">
    <property type="protein sequence ID" value="GHO44074.1"/>
    <property type="molecule type" value="Genomic_DNA"/>
</dbReference>
<feature type="transmembrane region" description="Helical" evidence="1">
    <location>
        <begin position="152"/>
        <end position="181"/>
    </location>
</feature>
<accession>A0A8J3I245</accession>
<evidence type="ECO:0000313" key="2">
    <source>
        <dbReference type="EMBL" id="GHO44074.1"/>
    </source>
</evidence>
<dbReference type="RefSeq" id="WP_220193500.1">
    <property type="nucleotide sequence ID" value="NZ_BNJF01000001.1"/>
</dbReference>
<keyword evidence="1" id="KW-0472">Membrane</keyword>
<feature type="transmembrane region" description="Helical" evidence="1">
    <location>
        <begin position="126"/>
        <end position="146"/>
    </location>
</feature>
<evidence type="ECO:0000256" key="1">
    <source>
        <dbReference type="SAM" id="Phobius"/>
    </source>
</evidence>
<feature type="transmembrane region" description="Helical" evidence="1">
    <location>
        <begin position="67"/>
        <end position="87"/>
    </location>
</feature>
<feature type="transmembrane region" description="Helical" evidence="1">
    <location>
        <begin position="21"/>
        <end position="47"/>
    </location>
</feature>
<reference evidence="2" key="1">
    <citation type="submission" date="2020-10" db="EMBL/GenBank/DDBJ databases">
        <title>Taxonomic study of unclassified bacteria belonging to the class Ktedonobacteria.</title>
        <authorList>
            <person name="Yabe S."/>
            <person name="Wang C.M."/>
            <person name="Zheng Y."/>
            <person name="Sakai Y."/>
            <person name="Cavaletti L."/>
            <person name="Monciardini P."/>
            <person name="Donadio S."/>
        </authorList>
    </citation>
    <scope>NUCLEOTIDE SEQUENCE</scope>
    <source>
        <strain evidence="2">SOSP1-1</strain>
    </source>
</reference>
<keyword evidence="3" id="KW-1185">Reference proteome</keyword>